<evidence type="ECO:0000313" key="2">
    <source>
        <dbReference type="EMBL" id="VDO38305.1"/>
    </source>
</evidence>
<dbReference type="EMBL" id="UZAF01017135">
    <property type="protein sequence ID" value="VDO38305.1"/>
    <property type="molecule type" value="Genomic_DNA"/>
</dbReference>
<sequence>MAISDSLVVLLPELLLQRHCRKDGIPLYSLSSILVVRPRRSFQHRATKAPPRPLLAPPSRTLSCSR</sequence>
<name>A0A3P7YM84_HAEPC</name>
<evidence type="ECO:0000313" key="3">
    <source>
        <dbReference type="Proteomes" id="UP000268014"/>
    </source>
</evidence>
<gene>
    <name evidence="2" type="ORF">HPLM_LOCUS9753</name>
</gene>
<accession>A0A3P7YM84</accession>
<proteinExistence type="predicted"/>
<feature type="compositionally biased region" description="Low complexity" evidence="1">
    <location>
        <begin position="57"/>
        <end position="66"/>
    </location>
</feature>
<protein>
    <submittedName>
        <fullName evidence="2">Uncharacterized protein</fullName>
    </submittedName>
</protein>
<feature type="region of interest" description="Disordered" evidence="1">
    <location>
        <begin position="43"/>
        <end position="66"/>
    </location>
</feature>
<dbReference type="Proteomes" id="UP000268014">
    <property type="component" value="Unassembled WGS sequence"/>
</dbReference>
<dbReference type="AlphaFoldDB" id="A0A3P7YM84"/>
<evidence type="ECO:0000256" key="1">
    <source>
        <dbReference type="SAM" id="MobiDB-lite"/>
    </source>
</evidence>
<reference evidence="2 3" key="1">
    <citation type="submission" date="2018-11" db="EMBL/GenBank/DDBJ databases">
        <authorList>
            <consortium name="Pathogen Informatics"/>
        </authorList>
    </citation>
    <scope>NUCLEOTIDE SEQUENCE [LARGE SCALE GENOMIC DNA]</scope>
    <source>
        <strain evidence="2 3">MHpl1</strain>
    </source>
</reference>
<keyword evidence="3" id="KW-1185">Reference proteome</keyword>
<organism evidence="2 3">
    <name type="scientific">Haemonchus placei</name>
    <name type="common">Barber's pole worm</name>
    <dbReference type="NCBI Taxonomy" id="6290"/>
    <lineage>
        <taxon>Eukaryota</taxon>
        <taxon>Metazoa</taxon>
        <taxon>Ecdysozoa</taxon>
        <taxon>Nematoda</taxon>
        <taxon>Chromadorea</taxon>
        <taxon>Rhabditida</taxon>
        <taxon>Rhabditina</taxon>
        <taxon>Rhabditomorpha</taxon>
        <taxon>Strongyloidea</taxon>
        <taxon>Trichostrongylidae</taxon>
        <taxon>Haemonchus</taxon>
    </lineage>
</organism>